<keyword evidence="2" id="KW-1185">Reference proteome</keyword>
<proteinExistence type="predicted"/>
<reference evidence="1 2" key="2">
    <citation type="journal article" date="2022" name="Mol. Ecol. Resour.">
        <title>The genomes of chicory, endive, great burdock and yacon provide insights into Asteraceae paleo-polyploidization history and plant inulin production.</title>
        <authorList>
            <person name="Fan W."/>
            <person name="Wang S."/>
            <person name="Wang H."/>
            <person name="Wang A."/>
            <person name="Jiang F."/>
            <person name="Liu H."/>
            <person name="Zhao H."/>
            <person name="Xu D."/>
            <person name="Zhang Y."/>
        </authorList>
    </citation>
    <scope>NUCLEOTIDE SEQUENCE [LARGE SCALE GENOMIC DNA]</scope>
    <source>
        <strain evidence="2">cv. Yunnan</strain>
        <tissue evidence="1">Leaves</tissue>
    </source>
</reference>
<protein>
    <submittedName>
        <fullName evidence="1">Uncharacterized protein</fullName>
    </submittedName>
</protein>
<gene>
    <name evidence="1" type="ORF">L1987_00845</name>
</gene>
<name>A0ACB9K3M8_9ASTR</name>
<organism evidence="1 2">
    <name type="scientific">Smallanthus sonchifolius</name>
    <dbReference type="NCBI Taxonomy" id="185202"/>
    <lineage>
        <taxon>Eukaryota</taxon>
        <taxon>Viridiplantae</taxon>
        <taxon>Streptophyta</taxon>
        <taxon>Embryophyta</taxon>
        <taxon>Tracheophyta</taxon>
        <taxon>Spermatophyta</taxon>
        <taxon>Magnoliopsida</taxon>
        <taxon>eudicotyledons</taxon>
        <taxon>Gunneridae</taxon>
        <taxon>Pentapetalae</taxon>
        <taxon>asterids</taxon>
        <taxon>campanulids</taxon>
        <taxon>Asterales</taxon>
        <taxon>Asteraceae</taxon>
        <taxon>Asteroideae</taxon>
        <taxon>Heliantheae alliance</taxon>
        <taxon>Millerieae</taxon>
        <taxon>Smallanthus</taxon>
    </lineage>
</organism>
<dbReference type="Proteomes" id="UP001056120">
    <property type="component" value="Linkage Group LG01"/>
</dbReference>
<evidence type="ECO:0000313" key="2">
    <source>
        <dbReference type="Proteomes" id="UP001056120"/>
    </source>
</evidence>
<sequence length="677" mass="78259">MDRRSWLWRRKSSEKSTGETESSGGSVSSHSERFSDDQVYLNQNSQSLEVASTVDPRKSEHNHVVKALSEKLSEALLTINAKEQIVNQHAKVAEEAVSGWEKAEREVVALRQQVEVLTARNSTLEDRVVHIDEALKECLRQLRQTREEKEQIANEALEKKISESESSLTSIDTNLHHKLEMIEKENSDLKHQISSMAEELEIRIIERDLSNQAAEQASKQRLDSAKKVAKLEAECRRLNSALKKANDHQLKTRKMPSITENGDFKETSRFGRTRMDSFVEIDLMNDFLEMERLVALPGSSEVEERLKTVESLEIVLKERENELKEAEYKLAERENELIVSRNRLEEAESKLADCENELKVSRNRFEEVESKLAECETELKVSRHRLEEAESKLSEHENELKASRTPLEEAESKLSKYENELKASRNQLEEAESKLSKYENELKASRNQLEEAESKLYDQENELKASRKLLKESEFKLIERENELKASRMRLEEAEFKLAEHENELKLSRYQLEKAESELAEFEIELNASTYLLEEAEFKLHNTTSRLEMSEAGREAASMKKEEAESRCKALEAEIEILVSKVDYLENTIHKERDISRQTEVKYQDLKDEVSRLQHEVQDTNSRTRAEEFKFLKIKQDTELAMAGSKFAECQKTIASLSRQLKALATLDDFLIDTNSL</sequence>
<evidence type="ECO:0000313" key="1">
    <source>
        <dbReference type="EMBL" id="KAI3826789.1"/>
    </source>
</evidence>
<comment type="caution">
    <text evidence="1">The sequence shown here is derived from an EMBL/GenBank/DDBJ whole genome shotgun (WGS) entry which is preliminary data.</text>
</comment>
<accession>A0ACB9K3M8</accession>
<dbReference type="EMBL" id="CM042018">
    <property type="protein sequence ID" value="KAI3826789.1"/>
    <property type="molecule type" value="Genomic_DNA"/>
</dbReference>
<reference evidence="2" key="1">
    <citation type="journal article" date="2022" name="Mol. Ecol. Resour.">
        <title>The genomes of chicory, endive, great burdock and yacon provide insights into Asteraceae palaeo-polyploidization history and plant inulin production.</title>
        <authorList>
            <person name="Fan W."/>
            <person name="Wang S."/>
            <person name="Wang H."/>
            <person name="Wang A."/>
            <person name="Jiang F."/>
            <person name="Liu H."/>
            <person name="Zhao H."/>
            <person name="Xu D."/>
            <person name="Zhang Y."/>
        </authorList>
    </citation>
    <scope>NUCLEOTIDE SEQUENCE [LARGE SCALE GENOMIC DNA]</scope>
    <source>
        <strain evidence="2">cv. Yunnan</strain>
    </source>
</reference>